<dbReference type="InterPro" id="IPR050815">
    <property type="entry name" value="TF_fung"/>
</dbReference>
<protein>
    <recommendedName>
        <fullName evidence="7">Zn(2)-C6 fungal-type domain-containing protein</fullName>
    </recommendedName>
</protein>
<accession>A0A8H6YRC3</accession>
<keyword evidence="2" id="KW-0479">Metal-binding</keyword>
<feature type="domain" description="Zn(2)-C6 fungal-type" evidence="7">
    <location>
        <begin position="25"/>
        <end position="57"/>
    </location>
</feature>
<evidence type="ECO:0000259" key="7">
    <source>
        <dbReference type="PROSITE" id="PS50048"/>
    </source>
</evidence>
<evidence type="ECO:0000256" key="3">
    <source>
        <dbReference type="ARBA" id="ARBA00023015"/>
    </source>
</evidence>
<gene>
    <name evidence="8" type="ORF">MVEN_00602000</name>
</gene>
<proteinExistence type="predicted"/>
<reference evidence="8" key="1">
    <citation type="submission" date="2020-05" db="EMBL/GenBank/DDBJ databases">
        <title>Mycena genomes resolve the evolution of fungal bioluminescence.</title>
        <authorList>
            <person name="Tsai I.J."/>
        </authorList>
    </citation>
    <scope>NUCLEOTIDE SEQUENCE</scope>
    <source>
        <strain evidence="8">CCC161011</strain>
    </source>
</reference>
<dbReference type="EMBL" id="JACAZI010000004">
    <property type="protein sequence ID" value="KAF7362540.1"/>
    <property type="molecule type" value="Genomic_DNA"/>
</dbReference>
<dbReference type="Pfam" id="PF00172">
    <property type="entry name" value="Zn_clus"/>
    <property type="match status" value="1"/>
</dbReference>
<dbReference type="GO" id="GO:0008270">
    <property type="term" value="F:zinc ion binding"/>
    <property type="evidence" value="ECO:0007669"/>
    <property type="project" value="InterPro"/>
</dbReference>
<dbReference type="GO" id="GO:0003677">
    <property type="term" value="F:DNA binding"/>
    <property type="evidence" value="ECO:0007669"/>
    <property type="project" value="InterPro"/>
</dbReference>
<dbReference type="PANTHER" id="PTHR47338">
    <property type="entry name" value="ZN(II)2CYS6 TRANSCRIPTION FACTOR (EUROFUNG)-RELATED"/>
    <property type="match status" value="1"/>
</dbReference>
<dbReference type="GO" id="GO:0000981">
    <property type="term" value="F:DNA-binding transcription factor activity, RNA polymerase II-specific"/>
    <property type="evidence" value="ECO:0007669"/>
    <property type="project" value="InterPro"/>
</dbReference>
<name>A0A8H6YRC3_9AGAR</name>
<keyword evidence="4" id="KW-0804">Transcription</keyword>
<dbReference type="GO" id="GO:0006351">
    <property type="term" value="P:DNA-templated transcription"/>
    <property type="evidence" value="ECO:0007669"/>
    <property type="project" value="InterPro"/>
</dbReference>
<feature type="compositionally biased region" description="Polar residues" evidence="6">
    <location>
        <begin position="115"/>
        <end position="125"/>
    </location>
</feature>
<dbReference type="CDD" id="cd12148">
    <property type="entry name" value="fungal_TF_MHR"/>
    <property type="match status" value="1"/>
</dbReference>
<dbReference type="InterPro" id="IPR007219">
    <property type="entry name" value="XnlR_reg_dom"/>
</dbReference>
<feature type="region of interest" description="Disordered" evidence="6">
    <location>
        <begin position="80"/>
        <end position="171"/>
    </location>
</feature>
<keyword evidence="5" id="KW-0539">Nucleus</keyword>
<comment type="caution">
    <text evidence="8">The sequence shown here is derived from an EMBL/GenBank/DDBJ whole genome shotgun (WGS) entry which is preliminary data.</text>
</comment>
<comment type="subcellular location">
    <subcellularLocation>
        <location evidence="1">Nucleus</location>
    </subcellularLocation>
</comment>
<dbReference type="PROSITE" id="PS50048">
    <property type="entry name" value="ZN2_CY6_FUNGAL_2"/>
    <property type="match status" value="1"/>
</dbReference>
<dbReference type="Proteomes" id="UP000620124">
    <property type="component" value="Unassembled WGS sequence"/>
</dbReference>
<evidence type="ECO:0000256" key="5">
    <source>
        <dbReference type="ARBA" id="ARBA00023242"/>
    </source>
</evidence>
<evidence type="ECO:0000313" key="9">
    <source>
        <dbReference type="Proteomes" id="UP000620124"/>
    </source>
</evidence>
<keyword evidence="3" id="KW-0805">Transcription regulation</keyword>
<organism evidence="8 9">
    <name type="scientific">Mycena venus</name>
    <dbReference type="NCBI Taxonomy" id="2733690"/>
    <lineage>
        <taxon>Eukaryota</taxon>
        <taxon>Fungi</taxon>
        <taxon>Dikarya</taxon>
        <taxon>Basidiomycota</taxon>
        <taxon>Agaricomycotina</taxon>
        <taxon>Agaricomycetes</taxon>
        <taxon>Agaricomycetidae</taxon>
        <taxon>Agaricales</taxon>
        <taxon>Marasmiineae</taxon>
        <taxon>Mycenaceae</taxon>
        <taxon>Mycena</taxon>
    </lineage>
</organism>
<dbReference type="OrthoDB" id="2309723at2759"/>
<dbReference type="SMART" id="SM00066">
    <property type="entry name" value="GAL4"/>
    <property type="match status" value="1"/>
</dbReference>
<dbReference type="Pfam" id="PF04082">
    <property type="entry name" value="Fungal_trans"/>
    <property type="match status" value="1"/>
</dbReference>
<dbReference type="PANTHER" id="PTHR47338:SF29">
    <property type="entry name" value="ZN(2)-C6 FUNGAL-TYPE DOMAIN-CONTAINING PROTEIN"/>
    <property type="match status" value="1"/>
</dbReference>
<evidence type="ECO:0000313" key="8">
    <source>
        <dbReference type="EMBL" id="KAF7362540.1"/>
    </source>
</evidence>
<evidence type="ECO:0000256" key="1">
    <source>
        <dbReference type="ARBA" id="ARBA00004123"/>
    </source>
</evidence>
<evidence type="ECO:0000256" key="2">
    <source>
        <dbReference type="ARBA" id="ARBA00022723"/>
    </source>
</evidence>
<feature type="compositionally biased region" description="Low complexity" evidence="6">
    <location>
        <begin position="126"/>
        <end position="150"/>
    </location>
</feature>
<dbReference type="GO" id="GO:0005634">
    <property type="term" value="C:nucleus"/>
    <property type="evidence" value="ECO:0007669"/>
    <property type="project" value="UniProtKB-SubCell"/>
</dbReference>
<dbReference type="CDD" id="cd00067">
    <property type="entry name" value="GAL4"/>
    <property type="match status" value="1"/>
</dbReference>
<evidence type="ECO:0000256" key="4">
    <source>
        <dbReference type="ARBA" id="ARBA00023163"/>
    </source>
</evidence>
<keyword evidence="9" id="KW-1185">Reference proteome</keyword>
<dbReference type="Gene3D" id="4.10.240.10">
    <property type="entry name" value="Zn(2)-C6 fungal-type DNA-binding domain"/>
    <property type="match status" value="1"/>
</dbReference>
<dbReference type="AlphaFoldDB" id="A0A8H6YRC3"/>
<evidence type="ECO:0000256" key="6">
    <source>
        <dbReference type="SAM" id="MobiDB-lite"/>
    </source>
</evidence>
<dbReference type="InterPro" id="IPR001138">
    <property type="entry name" value="Zn2Cys6_DnaBD"/>
</dbReference>
<dbReference type="InterPro" id="IPR036864">
    <property type="entry name" value="Zn2-C6_fun-type_DNA-bd_sf"/>
</dbReference>
<sequence length="610" mass="67717">MITDVNLTHSTSRAMMSRPLKRGRACMNCRFLKIKCDGIKPICGPCRKHPKDDECEYSDGPARSRTKALEDTVQRLEARLHELEHPEDSTPSVTLYDPRSLPNTPYHQQPRVLSPSGSSPESQGYTPLSPFSPPSTTATTPPFGTHGHGSSPLGIFDSRVMTTPESSSSSLESDHNLCEVFLQTFRPHASEFGFFLNWSRFIQSTVHRSSALLNALYMWGAHLSSDRQREGYFKHKALQSVAADLTPQSFLHTLQAEVLLSHFFFRTGHFLEARAHTATAVALALGAGLHQIRSLNHPDAPVIEITEENDQEIHLRASADAIEEGERINGFWAVFMLQKNLSVALEHPARVCGVFEAGGMQIDTPWPLEMDDYKQGLLTSDIHGDSTVRNFLQQTATPGYHERPSITALNVKACILLHRAVYMHGQYRPNVPEREAQSWWTAFGVVDQLINSLRSELPDLAAQLQVQGRSPGSARTILLTHSLLNAATIKLHSIFYTDPTSRQNCLAAARDMFRFGGTNPQGLGYLNPMMGTLWMTACSVFIDELRRIRATAESAPGAWPLQIASESEREKEMLGSLHDGLDALSAFARESLLMRHQLTKVQESMGAGPT</sequence>
<dbReference type="PROSITE" id="PS00463">
    <property type="entry name" value="ZN2_CY6_FUNGAL_1"/>
    <property type="match status" value="1"/>
</dbReference>
<dbReference type="SUPFAM" id="SSF57701">
    <property type="entry name" value="Zn2/Cys6 DNA-binding domain"/>
    <property type="match status" value="1"/>
</dbReference>